<keyword evidence="2" id="KW-0812">Transmembrane</keyword>
<protein>
    <submittedName>
        <fullName evidence="3">DUF4229 domain-containing protein</fullName>
    </submittedName>
</protein>
<name>A0ABU9X5G4_9MICC</name>
<evidence type="ECO:0000313" key="4">
    <source>
        <dbReference type="Proteomes" id="UP001422074"/>
    </source>
</evidence>
<feature type="region of interest" description="Disordered" evidence="1">
    <location>
        <begin position="60"/>
        <end position="129"/>
    </location>
</feature>
<evidence type="ECO:0000256" key="1">
    <source>
        <dbReference type="SAM" id="MobiDB-lite"/>
    </source>
</evidence>
<feature type="compositionally biased region" description="Low complexity" evidence="1">
    <location>
        <begin position="104"/>
        <end position="117"/>
    </location>
</feature>
<dbReference type="EMBL" id="JBDFRB010000011">
    <property type="protein sequence ID" value="MEN2745348.1"/>
    <property type="molecule type" value="Genomic_DNA"/>
</dbReference>
<gene>
    <name evidence="3" type="ORF">ABCQ75_12500</name>
</gene>
<dbReference type="InterPro" id="IPR025323">
    <property type="entry name" value="DUF4229"/>
</dbReference>
<evidence type="ECO:0000256" key="2">
    <source>
        <dbReference type="SAM" id="Phobius"/>
    </source>
</evidence>
<dbReference type="Proteomes" id="UP001422074">
    <property type="component" value="Unassembled WGS sequence"/>
</dbReference>
<reference evidence="3 4" key="1">
    <citation type="submission" date="2024-05" db="EMBL/GenBank/DDBJ databases">
        <title>Sinomonas sp. nov., isolated from a waste landfill.</title>
        <authorList>
            <person name="Zhao Y."/>
        </authorList>
    </citation>
    <scope>NUCLEOTIDE SEQUENCE [LARGE SCALE GENOMIC DNA]</scope>
    <source>
        <strain evidence="3 4">CCTCC AB2014300</strain>
    </source>
</reference>
<proteinExistence type="predicted"/>
<dbReference type="RefSeq" id="WP_345885697.1">
    <property type="nucleotide sequence ID" value="NZ_JBDFRB010000011.1"/>
</dbReference>
<feature type="transmembrane region" description="Helical" evidence="2">
    <location>
        <begin position="20"/>
        <end position="47"/>
    </location>
</feature>
<sequence>MDSLKYFLLRTVLFVVPFGVFLALGIGVILSAVYAAAIAFAVSYLFLRRERDRAAAEVGEVFGGRKQVRTSREVEDAQAEDALDDAQRSAGAPQHPVQEAPGAQEQAPRSPEQSSQPPREEPEADQGRP</sequence>
<feature type="compositionally biased region" description="Basic and acidic residues" evidence="1">
    <location>
        <begin position="118"/>
        <end position="129"/>
    </location>
</feature>
<organism evidence="3 4">
    <name type="scientific">Sinomonas halotolerans</name>
    <dbReference type="NCBI Taxonomy" id="1644133"/>
    <lineage>
        <taxon>Bacteria</taxon>
        <taxon>Bacillati</taxon>
        <taxon>Actinomycetota</taxon>
        <taxon>Actinomycetes</taxon>
        <taxon>Micrococcales</taxon>
        <taxon>Micrococcaceae</taxon>
        <taxon>Sinomonas</taxon>
    </lineage>
</organism>
<evidence type="ECO:0000313" key="3">
    <source>
        <dbReference type="EMBL" id="MEN2745348.1"/>
    </source>
</evidence>
<keyword evidence="4" id="KW-1185">Reference proteome</keyword>
<keyword evidence="2" id="KW-0472">Membrane</keyword>
<keyword evidence="2" id="KW-1133">Transmembrane helix</keyword>
<comment type="caution">
    <text evidence="3">The sequence shown here is derived from an EMBL/GenBank/DDBJ whole genome shotgun (WGS) entry which is preliminary data.</text>
</comment>
<dbReference type="Pfam" id="PF14012">
    <property type="entry name" value="DUF4229"/>
    <property type="match status" value="1"/>
</dbReference>
<accession>A0ABU9X5G4</accession>